<protein>
    <submittedName>
        <fullName evidence="7">InlB B-repeat-containing protein</fullName>
    </submittedName>
</protein>
<accession>A0A9X2IPX8</accession>
<comment type="subcellular location">
    <subcellularLocation>
        <location evidence="1">Cell envelope</location>
    </subcellularLocation>
</comment>
<dbReference type="GO" id="GO:0005737">
    <property type="term" value="C:cytoplasm"/>
    <property type="evidence" value="ECO:0007669"/>
    <property type="project" value="TreeGrafter"/>
</dbReference>
<feature type="domain" description="SLH" evidence="6">
    <location>
        <begin position="762"/>
        <end position="825"/>
    </location>
</feature>
<feature type="domain" description="SLH" evidence="6">
    <location>
        <begin position="827"/>
        <end position="882"/>
    </location>
</feature>
<dbReference type="InterPro" id="IPR009091">
    <property type="entry name" value="RCC1/BLIP-II"/>
</dbReference>
<sequence>MVVCRFISKGIFRQFVQVISLLAMVTGVVLPFNIGMVHGAGADISSSTGMLAIAGGDNHTLALKADGTVVAWGANEYGQITVPAGAKSGVVAIAAGDDHSLALKENGTVETWGYGDKLVMINVVLIAAGGNHSLALREDGSVVAWGANGEGQTTVPAEAESGVIGIAAGTYHSLALKEDGSVVAWGNNDYGQTTVPAEAESGVIAIAAGTYHSLALKGDGSVVAWGNNAYDQTTVPAEAESGVIAIAAGNYHSLALKEDGSVVAWGYEYYGQTTVPAEAESGVIAIAAGTYHSLALKEDGSVVAWGANEHGQSSVPYTVTFDKNGGDVDANPTEKLVVYGGNVETLPTPPTRTGYTFAGWNTAANGEGAWFDATTEVTADITVYAQWTSVPYTVTFDKNGGDVDANPTEKLVVYGGNVGTLPTPPTRTGYTFAGWNTAANGEGAWFDATTEVTADITVYAQWTSGSYTVTFDKNGGDVDANPTEKLVVYGGNVGTLPTPPTRTGYTFAGWNTAANGEGAWFDATTEVTADITVYAQWKRVTGGNSGGGITPSPSCDAKVVSSDGQLTLPACRTGEVSLGEAVTVIIPPNAFDKDLILTIEEVSDTQQFLTERDILASPIYEILKNASENFKKPITLIFAFDPSKLKDHQAPAVFYYDEVKRKWVEVAGGKIEGNHIAVEVDHFTKFAVFAMDPTESPPIQDPKIAFSDISEHWAETSIKQAVIEGIIRGYPDGTFRPDHSITRAEFTVILADALKWDGTGEVLRFTDEDKVGSWAKSAVALAVQEGVVNGYEDGSFRPDAKITRAEMASMIARALKMPVDASVPTDFADDEDIPNWAKGAVEALHKLGIVKGHGGQTFAPNESATRAEAVVMVLRMLEQSHE</sequence>
<dbReference type="PROSITE" id="PS50012">
    <property type="entry name" value="RCC1_3"/>
    <property type="match status" value="6"/>
</dbReference>
<dbReference type="Proteomes" id="UP001139179">
    <property type="component" value="Unassembled WGS sequence"/>
</dbReference>
<evidence type="ECO:0000259" key="6">
    <source>
        <dbReference type="PROSITE" id="PS51272"/>
    </source>
</evidence>
<dbReference type="InterPro" id="IPR013378">
    <property type="entry name" value="InlB-like_B-rpt"/>
</dbReference>
<evidence type="ECO:0000313" key="7">
    <source>
        <dbReference type="EMBL" id="MCM3715311.1"/>
    </source>
</evidence>
<reference evidence="7" key="1">
    <citation type="submission" date="2022-05" db="EMBL/GenBank/DDBJ databases">
        <title>Comparative Genomics of Spacecraft Associated Microbes.</title>
        <authorList>
            <person name="Tran M.T."/>
            <person name="Wright A."/>
            <person name="Seuylemezian A."/>
            <person name="Eisen J."/>
            <person name="Coil D."/>
        </authorList>
    </citation>
    <scope>NUCLEOTIDE SEQUENCE</scope>
    <source>
        <strain evidence="7">214.1.1</strain>
    </source>
</reference>
<dbReference type="PROSITE" id="PS00626">
    <property type="entry name" value="RCC1_2"/>
    <property type="match status" value="7"/>
</dbReference>
<organism evidence="7 8">
    <name type="scientific">Halalkalibacter oceani</name>
    <dbReference type="NCBI Taxonomy" id="1653776"/>
    <lineage>
        <taxon>Bacteria</taxon>
        <taxon>Bacillati</taxon>
        <taxon>Bacillota</taxon>
        <taxon>Bacilli</taxon>
        <taxon>Bacillales</taxon>
        <taxon>Bacillaceae</taxon>
        <taxon>Halalkalibacter</taxon>
    </lineage>
</organism>
<dbReference type="EMBL" id="JAMBOL010000014">
    <property type="protein sequence ID" value="MCM3715311.1"/>
    <property type="molecule type" value="Genomic_DNA"/>
</dbReference>
<dbReference type="PANTHER" id="PTHR45982">
    <property type="entry name" value="REGULATOR OF CHROMOSOME CONDENSATION"/>
    <property type="match status" value="1"/>
</dbReference>
<dbReference type="PROSITE" id="PS51272">
    <property type="entry name" value="SLH"/>
    <property type="match status" value="3"/>
</dbReference>
<keyword evidence="8" id="KW-1185">Reference proteome</keyword>
<dbReference type="Gene3D" id="2.60.220.30">
    <property type="match status" value="1"/>
</dbReference>
<dbReference type="InterPro" id="IPR042229">
    <property type="entry name" value="Listeria/Bacterioides_rpt_sf"/>
</dbReference>
<dbReference type="Pfam" id="PF00395">
    <property type="entry name" value="SLH"/>
    <property type="match status" value="3"/>
</dbReference>
<evidence type="ECO:0000256" key="2">
    <source>
        <dbReference type="ARBA" id="ARBA00022658"/>
    </source>
</evidence>
<dbReference type="InterPro" id="IPR058923">
    <property type="entry name" value="RCC1-like_dom"/>
</dbReference>
<keyword evidence="4" id="KW-0677">Repeat</keyword>
<evidence type="ECO:0000313" key="8">
    <source>
        <dbReference type="Proteomes" id="UP001139179"/>
    </source>
</evidence>
<dbReference type="GO" id="GO:0030313">
    <property type="term" value="C:cell envelope"/>
    <property type="evidence" value="ECO:0007669"/>
    <property type="project" value="UniProtKB-SubCell"/>
</dbReference>
<dbReference type="PRINTS" id="PR00633">
    <property type="entry name" value="RCCNDNSATION"/>
</dbReference>
<keyword evidence="5" id="KW-0812">Transmembrane</keyword>
<name>A0A9X2IPX8_9BACI</name>
<dbReference type="PANTHER" id="PTHR45982:SF1">
    <property type="entry name" value="REGULATOR OF CHROMOSOME CONDENSATION"/>
    <property type="match status" value="1"/>
</dbReference>
<dbReference type="AlphaFoldDB" id="A0A9X2IPX8"/>
<dbReference type="Gene3D" id="2.130.10.30">
    <property type="entry name" value="Regulator of chromosome condensation 1/beta-lactamase-inhibitor protein II"/>
    <property type="match status" value="2"/>
</dbReference>
<dbReference type="GO" id="GO:0005085">
    <property type="term" value="F:guanyl-nucleotide exchange factor activity"/>
    <property type="evidence" value="ECO:0007669"/>
    <property type="project" value="TreeGrafter"/>
</dbReference>
<evidence type="ECO:0000256" key="1">
    <source>
        <dbReference type="ARBA" id="ARBA00004196"/>
    </source>
</evidence>
<dbReference type="InterPro" id="IPR001119">
    <property type="entry name" value="SLH_dom"/>
</dbReference>
<dbReference type="Pfam" id="PF09479">
    <property type="entry name" value="Flg_new"/>
    <property type="match status" value="3"/>
</dbReference>
<dbReference type="InterPro" id="IPR051553">
    <property type="entry name" value="Ran_GTPase-activating"/>
</dbReference>
<dbReference type="Pfam" id="PF25390">
    <property type="entry name" value="WD40_RLD"/>
    <property type="match status" value="1"/>
</dbReference>
<keyword evidence="5" id="KW-1133">Transmembrane helix</keyword>
<dbReference type="InterPro" id="IPR000408">
    <property type="entry name" value="Reg_chr_condens"/>
</dbReference>
<dbReference type="SUPFAM" id="SSF50985">
    <property type="entry name" value="RCC1/BLIP-II"/>
    <property type="match status" value="1"/>
</dbReference>
<keyword evidence="5" id="KW-0472">Membrane</keyword>
<feature type="transmembrane region" description="Helical" evidence="5">
    <location>
        <begin position="15"/>
        <end position="37"/>
    </location>
</feature>
<keyword evidence="2" id="KW-0344">Guanine-nucleotide releasing factor</keyword>
<feature type="domain" description="SLH" evidence="6">
    <location>
        <begin position="701"/>
        <end position="761"/>
    </location>
</feature>
<dbReference type="NCBIfam" id="TIGR02543">
    <property type="entry name" value="List_Bact_rpt"/>
    <property type="match status" value="3"/>
</dbReference>
<comment type="caution">
    <text evidence="7">The sequence shown here is derived from an EMBL/GenBank/DDBJ whole genome shotgun (WGS) entry which is preliminary data.</text>
</comment>
<evidence type="ECO:0000256" key="3">
    <source>
        <dbReference type="ARBA" id="ARBA00022729"/>
    </source>
</evidence>
<dbReference type="RefSeq" id="WP_251224067.1">
    <property type="nucleotide sequence ID" value="NZ_JAMBOL010000014.1"/>
</dbReference>
<evidence type="ECO:0000256" key="5">
    <source>
        <dbReference type="SAM" id="Phobius"/>
    </source>
</evidence>
<gene>
    <name evidence="7" type="ORF">M3202_14665</name>
</gene>
<evidence type="ECO:0000256" key="4">
    <source>
        <dbReference type="ARBA" id="ARBA00022737"/>
    </source>
</evidence>
<keyword evidence="3" id="KW-0732">Signal</keyword>
<proteinExistence type="predicted"/>
<dbReference type="Gene3D" id="2.60.40.4270">
    <property type="entry name" value="Listeria-Bacteroides repeat domain"/>
    <property type="match status" value="2"/>
</dbReference>